<proteinExistence type="predicted"/>
<keyword evidence="1" id="KW-0812">Transmembrane</keyword>
<evidence type="ECO:0000313" key="2">
    <source>
        <dbReference type="EMBL" id="KMZ88759.1"/>
    </source>
</evidence>
<keyword evidence="1" id="KW-1133">Transmembrane helix</keyword>
<reference evidence="2 3" key="1">
    <citation type="submission" date="2011-08" db="EMBL/GenBank/DDBJ databases">
        <title>The Genome Sequence of Plasmodium vivax Brazil I.</title>
        <authorList>
            <consortium name="The Broad Institute Genome Sequencing Platform"/>
            <consortium name="The Broad Institute Genome Sequencing Center for Infectious Disease"/>
            <person name="Neafsey D."/>
            <person name="Carlton J."/>
            <person name="Barnwell J."/>
            <person name="Collins W."/>
            <person name="Escalante A."/>
            <person name="Mullikin J."/>
            <person name="Saul A."/>
            <person name="Guigo R."/>
            <person name="Camara F."/>
            <person name="Young S.K."/>
            <person name="Zeng Q."/>
            <person name="Gargeya S."/>
            <person name="Fitzgerald M."/>
            <person name="Haas B."/>
            <person name="Abouelleil A."/>
            <person name="Alvarado L."/>
            <person name="Arachchi H.M."/>
            <person name="Berlin A."/>
            <person name="Brown A."/>
            <person name="Chapman S.B."/>
            <person name="Chen Z."/>
            <person name="Dunbar C."/>
            <person name="Freedman E."/>
            <person name="Gearin G."/>
            <person name="Gellesch M."/>
            <person name="Goldberg J."/>
            <person name="Griggs A."/>
            <person name="Gujja S."/>
            <person name="Heiman D."/>
            <person name="Howarth C."/>
            <person name="Larson L."/>
            <person name="Lui A."/>
            <person name="MacDonald P.J.P."/>
            <person name="Montmayeur A."/>
            <person name="Murphy C."/>
            <person name="Neiman D."/>
            <person name="Pearson M."/>
            <person name="Priest M."/>
            <person name="Roberts A."/>
            <person name="Saif S."/>
            <person name="Shea T."/>
            <person name="Shenoy N."/>
            <person name="Sisk P."/>
            <person name="Stolte C."/>
            <person name="Sykes S."/>
            <person name="Wortman J."/>
            <person name="Nusbaum C."/>
            <person name="Birren B."/>
        </authorList>
    </citation>
    <scope>NUCLEOTIDE SEQUENCE [LARGE SCALE GENOMIC DNA]</scope>
    <source>
        <strain evidence="2 3">Brazil I</strain>
    </source>
</reference>
<gene>
    <name evidence="2" type="ORF">PVBG_05851</name>
</gene>
<organism evidence="2 3">
    <name type="scientific">Plasmodium vivax (strain Brazil I)</name>
    <dbReference type="NCBI Taxonomy" id="1033975"/>
    <lineage>
        <taxon>Eukaryota</taxon>
        <taxon>Sar</taxon>
        <taxon>Alveolata</taxon>
        <taxon>Apicomplexa</taxon>
        <taxon>Aconoidasida</taxon>
        <taxon>Haemosporida</taxon>
        <taxon>Plasmodiidae</taxon>
        <taxon>Plasmodium</taxon>
        <taxon>Plasmodium (Plasmodium)</taxon>
    </lineage>
</organism>
<dbReference type="EMBL" id="KQ234754">
    <property type="protein sequence ID" value="KMZ88759.1"/>
    <property type="molecule type" value="Genomic_DNA"/>
</dbReference>
<keyword evidence="1" id="KW-0472">Membrane</keyword>
<evidence type="ECO:0000256" key="1">
    <source>
        <dbReference type="SAM" id="Phobius"/>
    </source>
</evidence>
<protein>
    <recommendedName>
        <fullName evidence="4">PIR Superfamily Protein</fullName>
    </recommendedName>
</protein>
<evidence type="ECO:0008006" key="4">
    <source>
        <dbReference type="Google" id="ProtNLM"/>
    </source>
</evidence>
<dbReference type="AlphaFoldDB" id="A0A0J9T0W3"/>
<feature type="transmembrane region" description="Helical" evidence="1">
    <location>
        <begin position="125"/>
        <end position="144"/>
    </location>
</feature>
<sequence length="151" mass="17535">MECYNTMISVQTSESEGIDVCKKHIEQINEKIFEKFKNLDSLYDILYKFVNSQEEGHSIKCHLGKNCSEQYSEHIKLCHPVSHIGFCNALDKFKDTYNMHMKDGTTCENVPGYLYSPFGRDGRPIIFILLITIFAMTIIIFTVYKVNIIYL</sequence>
<name>A0A0J9T0W3_PLAV1</name>
<evidence type="ECO:0000313" key="3">
    <source>
        <dbReference type="Proteomes" id="UP000053327"/>
    </source>
</evidence>
<dbReference type="Proteomes" id="UP000053327">
    <property type="component" value="Unassembled WGS sequence"/>
</dbReference>
<accession>A0A0J9T0W3</accession>